<evidence type="ECO:0000256" key="6">
    <source>
        <dbReference type="ARBA" id="ARBA00030782"/>
    </source>
</evidence>
<evidence type="ECO:0000256" key="2">
    <source>
        <dbReference type="ARBA" id="ARBA00012581"/>
    </source>
</evidence>
<evidence type="ECO:0000313" key="9">
    <source>
        <dbReference type="EMBL" id="NFW00553.1"/>
    </source>
</evidence>
<feature type="chain" id="PRO_5026352498" description="1-phosphatidylinositol phosphodiesterase" evidence="7">
    <location>
        <begin position="27"/>
        <end position="335"/>
    </location>
</feature>
<proteinExistence type="predicted"/>
<feature type="domain" description="Phosphatidylinositol-specific phospholipase C X" evidence="8">
    <location>
        <begin position="41"/>
        <end position="192"/>
    </location>
</feature>
<evidence type="ECO:0000256" key="1">
    <source>
        <dbReference type="ARBA" id="ARBA00001316"/>
    </source>
</evidence>
<evidence type="ECO:0000259" key="8">
    <source>
        <dbReference type="SMART" id="SM00148"/>
    </source>
</evidence>
<gene>
    <name evidence="9" type="ORF">G0X02_10960</name>
</gene>
<name>A0A6G4IWR4_STAAU</name>
<dbReference type="GO" id="GO:0004436">
    <property type="term" value="F:phosphatidylinositol diacylglycerol-lyase activity"/>
    <property type="evidence" value="ECO:0007669"/>
    <property type="project" value="UniProtKB-EC"/>
</dbReference>
<evidence type="ECO:0000256" key="7">
    <source>
        <dbReference type="SAM" id="SignalP"/>
    </source>
</evidence>
<feature type="non-terminal residue" evidence="9">
    <location>
        <position position="335"/>
    </location>
</feature>
<dbReference type="SUPFAM" id="SSF51695">
    <property type="entry name" value="PLC-like phosphodiesterases"/>
    <property type="match status" value="1"/>
</dbReference>
<dbReference type="EMBL" id="JAAJQV010000167">
    <property type="protein sequence ID" value="NFW00553.1"/>
    <property type="molecule type" value="Genomic_DNA"/>
</dbReference>
<evidence type="ECO:0000256" key="5">
    <source>
        <dbReference type="ARBA" id="ARBA00030474"/>
    </source>
</evidence>
<dbReference type="SMART" id="SM00148">
    <property type="entry name" value="PLCXc"/>
    <property type="match status" value="1"/>
</dbReference>
<dbReference type="InterPro" id="IPR000909">
    <property type="entry name" value="PLipase_C_PInositol-sp_X_dom"/>
</dbReference>
<dbReference type="InterPro" id="IPR017946">
    <property type="entry name" value="PLC-like_Pdiesterase_TIM-brl"/>
</dbReference>
<evidence type="ECO:0000256" key="3">
    <source>
        <dbReference type="ARBA" id="ARBA00019758"/>
    </source>
</evidence>
<dbReference type="GO" id="GO:0008081">
    <property type="term" value="F:phosphoric diester hydrolase activity"/>
    <property type="evidence" value="ECO:0007669"/>
    <property type="project" value="InterPro"/>
</dbReference>
<dbReference type="GO" id="GO:0016042">
    <property type="term" value="P:lipid catabolic process"/>
    <property type="evidence" value="ECO:0007669"/>
    <property type="project" value="UniProtKB-KW"/>
</dbReference>
<dbReference type="EC" id="4.6.1.13" evidence="2"/>
<dbReference type="Pfam" id="PF00388">
    <property type="entry name" value="PI-PLC-X"/>
    <property type="match status" value="1"/>
</dbReference>
<evidence type="ECO:0000256" key="4">
    <source>
        <dbReference type="ARBA" id="ARBA00022963"/>
    </source>
</evidence>
<organism evidence="9">
    <name type="scientific">Staphylococcus aureus</name>
    <dbReference type="NCBI Taxonomy" id="1280"/>
    <lineage>
        <taxon>Bacteria</taxon>
        <taxon>Bacillati</taxon>
        <taxon>Bacillota</taxon>
        <taxon>Bacilli</taxon>
        <taxon>Bacillales</taxon>
        <taxon>Staphylococcaceae</taxon>
        <taxon>Staphylococcus</taxon>
    </lineage>
</organism>
<dbReference type="CDD" id="cd08586">
    <property type="entry name" value="PI-PLCc_BcPLC_like"/>
    <property type="match status" value="1"/>
</dbReference>
<protein>
    <recommendedName>
        <fullName evidence="3">1-phosphatidylinositol phosphodiesterase</fullName>
        <ecNumber evidence="2">4.6.1.13</ecNumber>
    </recommendedName>
    <alternativeName>
        <fullName evidence="5">Phosphatidylinositol diacylglycerol-lyase</fullName>
    </alternativeName>
    <alternativeName>
        <fullName evidence="6">Phosphatidylinositol-specific phospholipase C</fullName>
    </alternativeName>
</protein>
<dbReference type="PANTHER" id="PTHR13593:SF113">
    <property type="entry name" value="SI:DKEY-266F7.9"/>
    <property type="match status" value="1"/>
</dbReference>
<comment type="caution">
    <text evidence="9">The sequence shown here is derived from an EMBL/GenBank/DDBJ whole genome shotgun (WGS) entry which is preliminary data.</text>
</comment>
<feature type="signal peptide" evidence="7">
    <location>
        <begin position="1"/>
        <end position="26"/>
    </location>
</feature>
<dbReference type="Gene3D" id="3.20.20.190">
    <property type="entry name" value="Phosphatidylinositol (PI) phosphodiesterase"/>
    <property type="match status" value="1"/>
</dbReference>
<accession>A0A6G4IWR4</accession>
<dbReference type="AlphaFoldDB" id="A0A6G4IWR4"/>
<dbReference type="PANTHER" id="PTHR13593">
    <property type="match status" value="1"/>
</dbReference>
<sequence length="335" mass="37886">MKKCIKTLFLSIILVVMSGLYHSAHASDSLSKSPENWMSKLDESKHLTEINIPGSHDSGSFTLKDPVKSVWAKTQDKDYLTQMKSGVRFFDIRGRASADNMISVHHGMVYLHHELGKFLDDAKYYLSAYPNETIVMSMKKDYDSDSKVTKTFEEIFREYYYNNPQYQNLFYTGSNANPTLKETKGKIVLFNRMGGTYIKSGYGADTSGIQWTDNATFETKINNGSLNLQVQDEYKDYYDKKVEAVKNLLAKAKTDSNKDNLYVNFLSVASGGSAFNSTYNYASHINPEIAKTIKANGKARTGWLIVDYAGYPWPGYDDIVSEIIDSNKSVSYTHL</sequence>
<keyword evidence="7" id="KW-0732">Signal</keyword>
<dbReference type="InterPro" id="IPR051057">
    <property type="entry name" value="PI-PLC_domain"/>
</dbReference>
<comment type="catalytic activity">
    <reaction evidence="1">
        <text>a 1,2-diacyl-sn-glycero-3-phospho-(1D-myo-inositol) = 1D-myo-inositol 1,2-cyclic phosphate + a 1,2-diacyl-sn-glycerol</text>
        <dbReference type="Rhea" id="RHEA:17093"/>
        <dbReference type="ChEBI" id="CHEBI:17815"/>
        <dbReference type="ChEBI" id="CHEBI:57880"/>
        <dbReference type="ChEBI" id="CHEBI:58484"/>
        <dbReference type="EC" id="4.6.1.13"/>
    </reaction>
</comment>
<dbReference type="PROSITE" id="PS50007">
    <property type="entry name" value="PIPLC_X_DOMAIN"/>
    <property type="match status" value="1"/>
</dbReference>
<reference evidence="9" key="1">
    <citation type="submission" date="2020-02" db="EMBL/GenBank/DDBJ databases">
        <title>Novel Insights Into The Classification of Staphylococcal Beta-Lactamases In Relation To The Cefazolin Inoculum Effect.</title>
        <authorList>
            <person name="Carvajal L.P."/>
            <person name="Rincon S."/>
            <person name="Echeverri A."/>
            <person name="Porras J."/>
            <person name="Rios R."/>
            <person name="Ordonez K."/>
            <person name="Seas C."/>
            <person name="Gomez-Villegas S."/>
            <person name="Diaz L."/>
            <person name="Arias C.A."/>
            <person name="Reyes J."/>
        </authorList>
    </citation>
    <scope>NUCLEOTIDE SEQUENCE</scope>
    <source>
        <strain evidence="9">UCL372</strain>
    </source>
</reference>
<keyword evidence="4" id="KW-0443">Lipid metabolism</keyword>
<keyword evidence="4" id="KW-0442">Lipid degradation</keyword>